<organism evidence="3 4">
    <name type="scientific">Rhodamnia argentea</name>
    <dbReference type="NCBI Taxonomy" id="178133"/>
    <lineage>
        <taxon>Eukaryota</taxon>
        <taxon>Viridiplantae</taxon>
        <taxon>Streptophyta</taxon>
        <taxon>Embryophyta</taxon>
        <taxon>Tracheophyta</taxon>
        <taxon>Spermatophyta</taxon>
        <taxon>Magnoliopsida</taxon>
        <taxon>eudicotyledons</taxon>
        <taxon>Gunneridae</taxon>
        <taxon>Pentapetalae</taxon>
        <taxon>rosids</taxon>
        <taxon>malvids</taxon>
        <taxon>Myrtales</taxon>
        <taxon>Myrtaceae</taxon>
        <taxon>Myrtoideae</taxon>
        <taxon>Myrteae</taxon>
        <taxon>Australasian group</taxon>
        <taxon>Rhodamnia</taxon>
    </lineage>
</organism>
<evidence type="ECO:0000313" key="4">
    <source>
        <dbReference type="RefSeq" id="XP_030512968.1"/>
    </source>
</evidence>
<dbReference type="Gene3D" id="2.40.50.40">
    <property type="match status" value="1"/>
</dbReference>
<dbReference type="RefSeq" id="XP_030512968.1">
    <property type="nucleotide sequence ID" value="XM_030657108.2"/>
</dbReference>
<feature type="domain" description="SAWADEE" evidence="2">
    <location>
        <begin position="117"/>
        <end position="244"/>
    </location>
</feature>
<protein>
    <submittedName>
        <fullName evidence="4">Protein SAWADEE HOMEODOMAIN HOMOLOG 1-like isoform X2</fullName>
    </submittedName>
</protein>
<proteinExistence type="predicted"/>
<dbReference type="Proteomes" id="UP000827889">
    <property type="component" value="Chromosome 4"/>
</dbReference>
<dbReference type="InterPro" id="IPR032001">
    <property type="entry name" value="SAWADEE_dom"/>
</dbReference>
<evidence type="ECO:0000256" key="1">
    <source>
        <dbReference type="SAM" id="MobiDB-lite"/>
    </source>
</evidence>
<dbReference type="GeneID" id="115727003"/>
<evidence type="ECO:0000259" key="2">
    <source>
        <dbReference type="Pfam" id="PF16719"/>
    </source>
</evidence>
<name>A0A8B8MSB6_9MYRT</name>
<dbReference type="Pfam" id="PF16719">
    <property type="entry name" value="SAWADEE"/>
    <property type="match status" value="1"/>
</dbReference>
<gene>
    <name evidence="4" type="primary">LOC115727003</name>
</gene>
<reference evidence="4" key="1">
    <citation type="submission" date="2025-08" db="UniProtKB">
        <authorList>
            <consortium name="RefSeq"/>
        </authorList>
    </citation>
    <scope>IDENTIFICATION</scope>
    <source>
        <tissue evidence="4">Leaf</tissue>
    </source>
</reference>
<dbReference type="PANTHER" id="PTHR33827:SF3">
    <property type="entry name" value="OS09G0346900 PROTEIN"/>
    <property type="match status" value="1"/>
</dbReference>
<sequence length="248" mass="28952">MDRLRPRRREVFSGFTDAEIEKMEKLLEKSREETCNKEFCQKIAISFNRSAGRAGKPLIKWTEVQSWFKKRQQEHPKVIFAPNSGKNESEIPANCSTDKTNENSQTPKGQKITDSSELEFEAKSSTDGAWYDVDMFLGHRFLGSGEAEVLVRFVGFGAEEDEWINVKKGIRQRSVPLENSECDKVKVGDLLLCFQERRDHAIYYDAHVIGIQRRMHDIRGCRCLFLIRYDHDNTEERVRLRRLCWTLI</sequence>
<feature type="compositionally biased region" description="Polar residues" evidence="1">
    <location>
        <begin position="94"/>
        <end position="115"/>
    </location>
</feature>
<keyword evidence="3" id="KW-1185">Reference proteome</keyword>
<dbReference type="PANTHER" id="PTHR33827">
    <property type="entry name" value="PROTEIN SAWADEE HOMEODOMAIN HOMOLOG 2"/>
    <property type="match status" value="1"/>
</dbReference>
<dbReference type="GO" id="GO:0003682">
    <property type="term" value="F:chromatin binding"/>
    <property type="evidence" value="ECO:0007669"/>
    <property type="project" value="InterPro"/>
</dbReference>
<feature type="region of interest" description="Disordered" evidence="1">
    <location>
        <begin position="80"/>
        <end position="115"/>
    </location>
</feature>
<dbReference type="Gene3D" id="2.30.30.140">
    <property type="match status" value="1"/>
</dbReference>
<evidence type="ECO:0000313" key="3">
    <source>
        <dbReference type="Proteomes" id="UP000827889"/>
    </source>
</evidence>
<dbReference type="InterPro" id="IPR039276">
    <property type="entry name" value="SHH1/2"/>
</dbReference>
<accession>A0A8B8MSB6</accession>
<dbReference type="AlphaFoldDB" id="A0A8B8MSB6"/>